<gene>
    <name evidence="2" type="ORF">RM538_11590</name>
</gene>
<accession>A0ABU2YEN1</accession>
<dbReference type="PANTHER" id="PTHR40050">
    <property type="entry name" value="INNER SPORE COAT PROTEIN H"/>
    <property type="match status" value="1"/>
</dbReference>
<dbReference type="RefSeq" id="WP_311333605.1">
    <property type="nucleotide sequence ID" value="NZ_JAVRHZ010000007.1"/>
</dbReference>
<dbReference type="PROSITE" id="PS51257">
    <property type="entry name" value="PROKAR_LIPOPROTEIN"/>
    <property type="match status" value="1"/>
</dbReference>
<evidence type="ECO:0000313" key="2">
    <source>
        <dbReference type="EMBL" id="MDT0556654.1"/>
    </source>
</evidence>
<sequence length="479" mass="56199">MKINFSLLLFICVLSFTACAQSLSLDSEFCGVDTNNKIIVCHLNYESQKMNNSYSKIVIDTTEYSFEKGSVKPSTETKYTVFTEKETYTLYFSSLPIIKLQTQDSIVNEPKIVAQFSYGSKSDIVVSTAGIELRGNSALRYPKKSYDMEFWKDTETKKTKDYKFNTLRKDDDWQFNSMYNEPLKLRSYVSNKLWLAIRKLSYTDQEPTSKSGLDLLLAEVFLNNEYHGVYYFSEQIDRKQLQLKKYDDSLKIVFGELFKANRYAGGTAFKSIEDFNNAFPEWNGFGMRYPYEDYVAHYNDLYKLVSLIATATDEEFKTNIATYFDIDNAIDYFLFINLLRATDNMGKNYFLARYNKDTPYFFVPWDLDGVMGQIQDGKRISTTNDILSNHFFDRLITTNAANFNKRVKERWTLLREDEYSTNSILSKVKKLHSFYLENNIYEREHIAWPETNVAENDLAYLTKWLKDRLAFLDTHFERQ</sequence>
<evidence type="ECO:0000313" key="3">
    <source>
        <dbReference type="Proteomes" id="UP001254488"/>
    </source>
</evidence>
<comment type="caution">
    <text evidence="2">The sequence shown here is derived from an EMBL/GenBank/DDBJ whole genome shotgun (WGS) entry which is preliminary data.</text>
</comment>
<feature type="chain" id="PRO_5046904562" evidence="1">
    <location>
        <begin position="21"/>
        <end position="479"/>
    </location>
</feature>
<dbReference type="Proteomes" id="UP001254488">
    <property type="component" value="Unassembled WGS sequence"/>
</dbReference>
<evidence type="ECO:0000256" key="1">
    <source>
        <dbReference type="SAM" id="SignalP"/>
    </source>
</evidence>
<keyword evidence="3" id="KW-1185">Reference proteome</keyword>
<keyword evidence="2" id="KW-0808">Transferase</keyword>
<protein>
    <submittedName>
        <fullName evidence="2">CotH kinase family protein</fullName>
    </submittedName>
</protein>
<dbReference type="PANTHER" id="PTHR40050:SF1">
    <property type="entry name" value="INNER SPORE COAT PROTEIN H"/>
    <property type="match status" value="1"/>
</dbReference>
<dbReference type="GO" id="GO:0016301">
    <property type="term" value="F:kinase activity"/>
    <property type="evidence" value="ECO:0007669"/>
    <property type="project" value="UniProtKB-KW"/>
</dbReference>
<proteinExistence type="predicted"/>
<dbReference type="Pfam" id="PF08757">
    <property type="entry name" value="CotH"/>
    <property type="match status" value="1"/>
</dbReference>
<dbReference type="InterPro" id="IPR014867">
    <property type="entry name" value="Spore_coat_CotH_CotH2/3/7"/>
</dbReference>
<keyword evidence="2" id="KW-0418">Kinase</keyword>
<keyword evidence="1" id="KW-0732">Signal</keyword>
<name>A0ABU2YEN1_9FLAO</name>
<organism evidence="2 3">
    <name type="scientific">Patiriisocius hiemis</name>
    <dbReference type="NCBI Taxonomy" id="3075604"/>
    <lineage>
        <taxon>Bacteria</taxon>
        <taxon>Pseudomonadati</taxon>
        <taxon>Bacteroidota</taxon>
        <taxon>Flavobacteriia</taxon>
        <taxon>Flavobacteriales</taxon>
        <taxon>Flavobacteriaceae</taxon>
        <taxon>Patiriisocius</taxon>
    </lineage>
</organism>
<reference evidence="2 3" key="1">
    <citation type="submission" date="2023-09" db="EMBL/GenBank/DDBJ databases">
        <authorList>
            <person name="Rey-Velasco X."/>
        </authorList>
    </citation>
    <scope>NUCLEOTIDE SEQUENCE [LARGE SCALE GENOMIC DNA]</scope>
    <source>
        <strain evidence="2 3">W242</strain>
    </source>
</reference>
<feature type="signal peptide" evidence="1">
    <location>
        <begin position="1"/>
        <end position="20"/>
    </location>
</feature>
<dbReference type="EMBL" id="JAVRHZ010000007">
    <property type="protein sequence ID" value="MDT0556654.1"/>
    <property type="molecule type" value="Genomic_DNA"/>
</dbReference>